<organism evidence="6 7">
    <name type="scientific">Novosphingobium decolorationis</name>
    <dbReference type="NCBI Taxonomy" id="2698673"/>
    <lineage>
        <taxon>Bacteria</taxon>
        <taxon>Pseudomonadati</taxon>
        <taxon>Pseudomonadota</taxon>
        <taxon>Alphaproteobacteria</taxon>
        <taxon>Sphingomonadales</taxon>
        <taxon>Sphingomonadaceae</taxon>
        <taxon>Novosphingobium</taxon>
    </lineage>
</organism>
<evidence type="ECO:0000256" key="1">
    <source>
        <dbReference type="ARBA" id="ARBA00009437"/>
    </source>
</evidence>
<name>A0ABX8E7E2_9SPHN</name>
<dbReference type="EMBL" id="CP054856">
    <property type="protein sequence ID" value="QVM85038.1"/>
    <property type="molecule type" value="Genomic_DNA"/>
</dbReference>
<dbReference type="Proteomes" id="UP000677126">
    <property type="component" value="Chromosome"/>
</dbReference>
<keyword evidence="7" id="KW-1185">Reference proteome</keyword>
<feature type="domain" description="LysR substrate-binding" evidence="5">
    <location>
        <begin position="2"/>
        <end position="95"/>
    </location>
</feature>
<dbReference type="Gene3D" id="3.40.190.290">
    <property type="match status" value="1"/>
</dbReference>
<dbReference type="InterPro" id="IPR005119">
    <property type="entry name" value="LysR_subst-bd"/>
</dbReference>
<keyword evidence="2" id="KW-0805">Transcription regulation</keyword>
<reference evidence="6 7" key="1">
    <citation type="journal article" date="2021" name="Int. J. Syst. Evol. Microbiol.">
        <title>Novosphingobium decolorationis sp. nov., an aniline blue-decolourizing bacterium isolated from East Pacific sediment.</title>
        <authorList>
            <person name="Chen X."/>
            <person name="Dong B."/>
            <person name="Chen T."/>
            <person name="Ren N."/>
            <person name="Wang J."/>
            <person name="Xu Y."/>
            <person name="Yang J."/>
            <person name="Zhu S."/>
            <person name="Chen J."/>
        </authorList>
    </citation>
    <scope>NUCLEOTIDE SEQUENCE [LARGE SCALE GENOMIC DNA]</scope>
    <source>
        <strain evidence="6 7">502str22</strain>
    </source>
</reference>
<sequence length="116" mass="12829">MRIGVTSSMATGFLANVLGLFTARFPSIVLTFEEASSQANAASVLDSRLDVAFVLGTPQLPNHQTRRLWDEEVYFVIPATHKFAGRSQITWRDVRVGFETHADRAKRRSMSMAAAA</sequence>
<dbReference type="Pfam" id="PF03466">
    <property type="entry name" value="LysR_substrate"/>
    <property type="match status" value="1"/>
</dbReference>
<evidence type="ECO:0000313" key="6">
    <source>
        <dbReference type="EMBL" id="QVM85038.1"/>
    </source>
</evidence>
<proteinExistence type="inferred from homology"/>
<protein>
    <submittedName>
        <fullName evidence="6">LysR family transcriptional regulator substrate-binding protein</fullName>
    </submittedName>
</protein>
<evidence type="ECO:0000256" key="2">
    <source>
        <dbReference type="ARBA" id="ARBA00023015"/>
    </source>
</evidence>
<comment type="similarity">
    <text evidence="1">Belongs to the LysR transcriptional regulatory family.</text>
</comment>
<keyword evidence="3" id="KW-0238">DNA-binding</keyword>
<dbReference type="PANTHER" id="PTHR30346">
    <property type="entry name" value="TRANSCRIPTIONAL DUAL REGULATOR HCAR-RELATED"/>
    <property type="match status" value="1"/>
</dbReference>
<dbReference type="SUPFAM" id="SSF53850">
    <property type="entry name" value="Periplasmic binding protein-like II"/>
    <property type="match status" value="1"/>
</dbReference>
<evidence type="ECO:0000313" key="7">
    <source>
        <dbReference type="Proteomes" id="UP000677126"/>
    </source>
</evidence>
<evidence type="ECO:0000256" key="3">
    <source>
        <dbReference type="ARBA" id="ARBA00023125"/>
    </source>
</evidence>
<dbReference type="PANTHER" id="PTHR30346:SF0">
    <property type="entry name" value="HCA OPERON TRANSCRIPTIONAL ACTIVATOR HCAR"/>
    <property type="match status" value="1"/>
</dbReference>
<dbReference type="CDD" id="cd05466">
    <property type="entry name" value="PBP2_LTTR_substrate"/>
    <property type="match status" value="1"/>
</dbReference>
<evidence type="ECO:0000256" key="4">
    <source>
        <dbReference type="ARBA" id="ARBA00023163"/>
    </source>
</evidence>
<accession>A0ABX8E7E2</accession>
<gene>
    <name evidence="6" type="ORF">HT578_16240</name>
</gene>
<evidence type="ECO:0000259" key="5">
    <source>
        <dbReference type="Pfam" id="PF03466"/>
    </source>
</evidence>
<keyword evidence="4" id="KW-0804">Transcription</keyword>